<gene>
    <name evidence="2" type="ORF">VitviT2T_012057</name>
</gene>
<organism evidence="2 3">
    <name type="scientific">Vitis vinifera</name>
    <name type="common">Grape</name>
    <dbReference type="NCBI Taxonomy" id="29760"/>
    <lineage>
        <taxon>Eukaryota</taxon>
        <taxon>Viridiplantae</taxon>
        <taxon>Streptophyta</taxon>
        <taxon>Embryophyta</taxon>
        <taxon>Tracheophyta</taxon>
        <taxon>Spermatophyta</taxon>
        <taxon>Magnoliopsida</taxon>
        <taxon>eudicotyledons</taxon>
        <taxon>Gunneridae</taxon>
        <taxon>Pentapetalae</taxon>
        <taxon>rosids</taxon>
        <taxon>Vitales</taxon>
        <taxon>Vitaceae</taxon>
        <taxon>Viteae</taxon>
        <taxon>Vitis</taxon>
    </lineage>
</organism>
<keyword evidence="3" id="KW-1185">Reference proteome</keyword>
<dbReference type="Pfam" id="PF02519">
    <property type="entry name" value="Auxin_inducible"/>
    <property type="match status" value="1"/>
</dbReference>
<evidence type="ECO:0000313" key="3">
    <source>
        <dbReference type="Proteomes" id="UP001227230"/>
    </source>
</evidence>
<protein>
    <recommendedName>
        <fullName evidence="4">Auxin-responsive protein SAUR32</fullName>
    </recommendedName>
</protein>
<comment type="similarity">
    <text evidence="1">Belongs to the ARG7 family.</text>
</comment>
<dbReference type="EMBL" id="CP126655">
    <property type="protein sequence ID" value="WJZ93095.1"/>
    <property type="molecule type" value="Genomic_DNA"/>
</dbReference>
<dbReference type="PANTHER" id="PTHR31374">
    <property type="entry name" value="AUXIN-INDUCED PROTEIN-LIKE-RELATED"/>
    <property type="match status" value="1"/>
</dbReference>
<name>A0ABY9CFZ9_VITVI</name>
<dbReference type="InterPro" id="IPR003676">
    <property type="entry name" value="SAUR_fam"/>
</dbReference>
<evidence type="ECO:0000313" key="2">
    <source>
        <dbReference type="EMBL" id="WJZ93095.1"/>
    </source>
</evidence>
<evidence type="ECO:0008006" key="4">
    <source>
        <dbReference type="Google" id="ProtNLM"/>
    </source>
</evidence>
<reference evidence="2 3" key="1">
    <citation type="journal article" date="2023" name="Hortic Res">
        <title>The complete reference genome for grapevine (Vitis vinifera L.) genetics and breeding.</title>
        <authorList>
            <person name="Shi X."/>
            <person name="Cao S."/>
            <person name="Wang X."/>
            <person name="Huang S."/>
            <person name="Wang Y."/>
            <person name="Liu Z."/>
            <person name="Liu W."/>
            <person name="Leng X."/>
            <person name="Peng Y."/>
            <person name="Wang N."/>
            <person name="Wang Y."/>
            <person name="Ma Z."/>
            <person name="Xu X."/>
            <person name="Zhang F."/>
            <person name="Xue H."/>
            <person name="Zhong H."/>
            <person name="Wang Y."/>
            <person name="Zhang K."/>
            <person name="Velt A."/>
            <person name="Avia K."/>
            <person name="Holtgrawe D."/>
            <person name="Grimplet J."/>
            <person name="Matus J.T."/>
            <person name="Ware D."/>
            <person name="Wu X."/>
            <person name="Wang H."/>
            <person name="Liu C."/>
            <person name="Fang Y."/>
            <person name="Rustenholz C."/>
            <person name="Cheng Z."/>
            <person name="Xiao H."/>
            <person name="Zhou Y."/>
        </authorList>
    </citation>
    <scope>NUCLEOTIDE SEQUENCE [LARGE SCALE GENOMIC DNA]</scope>
    <source>
        <strain evidence="3">cv. Pinot noir / PN40024</strain>
        <tissue evidence="2">Leaf</tissue>
    </source>
</reference>
<dbReference type="PANTHER" id="PTHR31374:SF275">
    <property type="entry name" value="AUXIN-INDUCED PROTEIN 6B-LIKE"/>
    <property type="match status" value="1"/>
</dbReference>
<evidence type="ECO:0000256" key="1">
    <source>
        <dbReference type="ARBA" id="ARBA00006974"/>
    </source>
</evidence>
<accession>A0ABY9CFZ9</accession>
<proteinExistence type="inferred from homology"/>
<dbReference type="Proteomes" id="UP001227230">
    <property type="component" value="Chromosome 8"/>
</dbReference>
<sequence length="130" mass="15111">MIHREKQMYLPMRECRNPRLIVRIRRVVKQQLWRIRYLLRWEGEDVDCNSISSVAEGENVMIKGYFSVLAMGNGEPKKFLVALNYLAYPPFVKLLEAAEQEFGFDQQGVLAVPCEASELQRILSGKVNYD</sequence>